<accession>A0A0K2YBA4</accession>
<protein>
    <submittedName>
        <fullName evidence="2">Putative</fullName>
    </submittedName>
</protein>
<evidence type="ECO:0000256" key="1">
    <source>
        <dbReference type="SAM" id="Phobius"/>
    </source>
</evidence>
<keyword evidence="1" id="KW-0472">Membrane</keyword>
<organism evidence="2 3">
    <name type="scientific">Helicobacter heilmannii</name>
    <dbReference type="NCBI Taxonomy" id="35817"/>
    <lineage>
        <taxon>Bacteria</taxon>
        <taxon>Pseudomonadati</taxon>
        <taxon>Campylobacterota</taxon>
        <taxon>Epsilonproteobacteria</taxon>
        <taxon>Campylobacterales</taxon>
        <taxon>Helicobacteraceae</taxon>
        <taxon>Helicobacter</taxon>
    </lineage>
</organism>
<feature type="transmembrane region" description="Helical" evidence="1">
    <location>
        <begin position="29"/>
        <end position="48"/>
    </location>
</feature>
<evidence type="ECO:0000313" key="3">
    <source>
        <dbReference type="Proteomes" id="UP000046090"/>
    </source>
</evidence>
<name>A0A0K2YBA4_HELHE</name>
<keyword evidence="3" id="KW-1185">Reference proteome</keyword>
<sequence length="117" mass="12872">MSGWIVLGLVLILLWFLLKDFFGRGFKQKIAVVVFLGALAAGLGLYTYQQDKINKEQVALQRDFLRGMVLDCNGVKVSQKDFSLVAGTLSFLGKQNTPMQGVLVDLQSCKSTKSPNS</sequence>
<keyword evidence="1" id="KW-0812">Transmembrane</keyword>
<dbReference type="EMBL" id="CDMK01000002">
    <property type="protein sequence ID" value="CRI35004.1"/>
    <property type="molecule type" value="Genomic_DNA"/>
</dbReference>
<reference evidence="3" key="1">
    <citation type="submission" date="2014-12" db="EMBL/GenBank/DDBJ databases">
        <authorList>
            <person name="Smet A."/>
        </authorList>
    </citation>
    <scope>NUCLEOTIDE SEQUENCE [LARGE SCALE GENOMIC DNA]</scope>
</reference>
<proteinExistence type="predicted"/>
<dbReference type="AlphaFoldDB" id="A0A0K2YBA4"/>
<gene>
    <name evidence="2" type="ORF">HHE01_08050</name>
</gene>
<keyword evidence="1" id="KW-1133">Transmembrane helix</keyword>
<evidence type="ECO:0000313" key="2">
    <source>
        <dbReference type="EMBL" id="CRI35004.1"/>
    </source>
</evidence>
<dbReference type="Proteomes" id="UP000046090">
    <property type="component" value="Unassembled WGS sequence"/>
</dbReference>